<evidence type="ECO:0000313" key="1">
    <source>
        <dbReference type="EMBL" id="MDE1243303.1"/>
    </source>
</evidence>
<dbReference type="InterPro" id="IPR007446">
    <property type="entry name" value="PilP"/>
</dbReference>
<reference evidence="1 4" key="1">
    <citation type="submission" date="2022-02" db="EMBL/GenBank/DDBJ databases">
        <title>Emergence and expansion in Europe of a Vibrio aestuarianus clonal complex pathogenic for oysters.</title>
        <authorList>
            <person name="Mesnil A."/>
            <person name="Travers M.-A."/>
        </authorList>
    </citation>
    <scope>NUCLEOTIDE SEQUENCE</scope>
    <source>
        <strain evidence="1">19_064_11T1</strain>
        <strain evidence="2 4">U17</strain>
    </source>
</reference>
<proteinExistence type="predicted"/>
<dbReference type="GeneID" id="79916320"/>
<dbReference type="EMBL" id="CP118711">
    <property type="protein sequence ID" value="WGK85088.1"/>
    <property type="molecule type" value="Genomic_DNA"/>
</dbReference>
<dbReference type="PROSITE" id="PS51257">
    <property type="entry name" value="PROKAR_LIPOPROTEIN"/>
    <property type="match status" value="1"/>
</dbReference>
<dbReference type="EMBL" id="JAKNBA010000027">
    <property type="protein sequence ID" value="MDE1243303.1"/>
    <property type="molecule type" value="Genomic_DNA"/>
</dbReference>
<evidence type="ECO:0000313" key="2">
    <source>
        <dbReference type="EMBL" id="WGK85088.1"/>
    </source>
</evidence>
<evidence type="ECO:0000313" key="3">
    <source>
        <dbReference type="Proteomes" id="UP001140979"/>
    </source>
</evidence>
<dbReference type="PIRSF" id="PIRSF016481">
    <property type="entry name" value="Pilus_assembly_PilP"/>
    <property type="match status" value="1"/>
</dbReference>
<dbReference type="Gene3D" id="2.30.30.830">
    <property type="match status" value="1"/>
</dbReference>
<gene>
    <name evidence="1" type="ORF">L9W94_14305</name>
    <name evidence="2" type="ORF">PYE67_12045</name>
</gene>
<evidence type="ECO:0000313" key="4">
    <source>
        <dbReference type="Proteomes" id="UP001241226"/>
    </source>
</evidence>
<organism evidence="1 3">
    <name type="scientific">Vibrio aestuarianus</name>
    <dbReference type="NCBI Taxonomy" id="28171"/>
    <lineage>
        <taxon>Bacteria</taxon>
        <taxon>Pseudomonadati</taxon>
        <taxon>Pseudomonadota</taxon>
        <taxon>Gammaproteobacteria</taxon>
        <taxon>Vibrionales</taxon>
        <taxon>Vibrionaceae</taxon>
        <taxon>Vibrio</taxon>
    </lineage>
</organism>
<sequence length="172" mass="19116">MEFNRFLVMFFLMFSGLVGCKANQDSLSDYVSQVEGQALKETAELKPLIPLNVARYEQRAGREPFLLPPEAIVANHPTAKADCWQPPSRSRSGLLERYTLSELRLKGLMSRDGSVSALIQTPQGNVVIIKAGQYVGENHGKVTRVDANYLLINEIVPDGLGCWNKRNVKLAL</sequence>
<protein>
    <submittedName>
        <fullName evidence="1">Pilus assembly protein PilP</fullName>
    </submittedName>
</protein>
<dbReference type="RefSeq" id="WP_261927586.1">
    <property type="nucleotide sequence ID" value="NZ_CALYLG010000365.1"/>
</dbReference>
<dbReference type="AlphaFoldDB" id="A0A9X4EZU1"/>
<name>A0A9X4EZU1_9VIBR</name>
<accession>A0A9X4EZU1</accession>
<dbReference type="Pfam" id="PF04351">
    <property type="entry name" value="PilP"/>
    <property type="match status" value="1"/>
</dbReference>
<dbReference type="Proteomes" id="UP001241226">
    <property type="component" value="Chromosome 1"/>
</dbReference>
<dbReference type="Proteomes" id="UP001140979">
    <property type="component" value="Unassembled WGS sequence"/>
</dbReference>